<name>A0A2H3IZZ4_WOLCO</name>
<keyword evidence="3" id="KW-1185">Reference proteome</keyword>
<accession>A0A2H3IZZ4</accession>
<organism evidence="2 3">
    <name type="scientific">Wolfiporia cocos (strain MD-104)</name>
    <name type="common">Brown rot fungus</name>
    <dbReference type="NCBI Taxonomy" id="742152"/>
    <lineage>
        <taxon>Eukaryota</taxon>
        <taxon>Fungi</taxon>
        <taxon>Dikarya</taxon>
        <taxon>Basidiomycota</taxon>
        <taxon>Agaricomycotina</taxon>
        <taxon>Agaricomycetes</taxon>
        <taxon>Polyporales</taxon>
        <taxon>Phaeolaceae</taxon>
        <taxon>Wolfiporia</taxon>
    </lineage>
</organism>
<evidence type="ECO:0000313" key="3">
    <source>
        <dbReference type="Proteomes" id="UP000218811"/>
    </source>
</evidence>
<protein>
    <submittedName>
        <fullName evidence="2">Uncharacterized protein</fullName>
    </submittedName>
</protein>
<dbReference type="EMBL" id="KB467843">
    <property type="protein sequence ID" value="PCH35301.1"/>
    <property type="molecule type" value="Genomic_DNA"/>
</dbReference>
<proteinExistence type="predicted"/>
<feature type="compositionally biased region" description="Basic and acidic residues" evidence="1">
    <location>
        <begin position="216"/>
        <end position="225"/>
    </location>
</feature>
<dbReference type="Proteomes" id="UP000218811">
    <property type="component" value="Unassembled WGS sequence"/>
</dbReference>
<reference evidence="2 3" key="1">
    <citation type="journal article" date="2012" name="Science">
        <title>The Paleozoic origin of enzymatic lignin decomposition reconstructed from 31 fungal genomes.</title>
        <authorList>
            <person name="Floudas D."/>
            <person name="Binder M."/>
            <person name="Riley R."/>
            <person name="Barry K."/>
            <person name="Blanchette R.A."/>
            <person name="Henrissat B."/>
            <person name="Martinez A.T."/>
            <person name="Otillar R."/>
            <person name="Spatafora J.W."/>
            <person name="Yadav J.S."/>
            <person name="Aerts A."/>
            <person name="Benoit I."/>
            <person name="Boyd A."/>
            <person name="Carlson A."/>
            <person name="Copeland A."/>
            <person name="Coutinho P.M."/>
            <person name="de Vries R.P."/>
            <person name="Ferreira P."/>
            <person name="Findley K."/>
            <person name="Foster B."/>
            <person name="Gaskell J."/>
            <person name="Glotzer D."/>
            <person name="Gorecki P."/>
            <person name="Heitman J."/>
            <person name="Hesse C."/>
            <person name="Hori C."/>
            <person name="Igarashi K."/>
            <person name="Jurgens J.A."/>
            <person name="Kallen N."/>
            <person name="Kersten P."/>
            <person name="Kohler A."/>
            <person name="Kuees U."/>
            <person name="Kumar T.K.A."/>
            <person name="Kuo A."/>
            <person name="LaButti K."/>
            <person name="Larrondo L.F."/>
            <person name="Lindquist E."/>
            <person name="Ling A."/>
            <person name="Lombard V."/>
            <person name="Lucas S."/>
            <person name="Lundell T."/>
            <person name="Martin R."/>
            <person name="McLaughlin D.J."/>
            <person name="Morgenstern I."/>
            <person name="Morin E."/>
            <person name="Murat C."/>
            <person name="Nagy L.G."/>
            <person name="Nolan M."/>
            <person name="Ohm R.A."/>
            <person name="Patyshakuliyeva A."/>
            <person name="Rokas A."/>
            <person name="Ruiz-Duenas F.J."/>
            <person name="Sabat G."/>
            <person name="Salamov A."/>
            <person name="Samejima M."/>
            <person name="Schmutz J."/>
            <person name="Slot J.C."/>
            <person name="St John F."/>
            <person name="Stenlid J."/>
            <person name="Sun H."/>
            <person name="Sun S."/>
            <person name="Syed K."/>
            <person name="Tsang A."/>
            <person name="Wiebenga A."/>
            <person name="Young D."/>
            <person name="Pisabarro A."/>
            <person name="Eastwood D.C."/>
            <person name="Martin F."/>
            <person name="Cullen D."/>
            <person name="Grigoriev I.V."/>
            <person name="Hibbett D.S."/>
        </authorList>
    </citation>
    <scope>NUCLEOTIDE SEQUENCE [LARGE SCALE GENOMIC DNA]</scope>
    <source>
        <strain evidence="2 3">MD-104</strain>
    </source>
</reference>
<feature type="region of interest" description="Disordered" evidence="1">
    <location>
        <begin position="172"/>
        <end position="229"/>
    </location>
</feature>
<dbReference type="AlphaFoldDB" id="A0A2H3IZZ4"/>
<evidence type="ECO:0000313" key="2">
    <source>
        <dbReference type="EMBL" id="PCH35301.1"/>
    </source>
</evidence>
<gene>
    <name evidence="2" type="ORF">WOLCODRAFT_19896</name>
</gene>
<sequence length="328" mass="37106">MRSDKEKRSGARGWTFRGAPREPGETVRSVCHLRDWEENEPLQHHGSARSRPPSITAPLRLGYRIVLAPERACVHAKTAVSQCARVRRGPQRQQRALDIREPWISARPNTDAQFQHTAPRRTGPGRRRQCGSEWRSEVEDTRACARSRTPDRGVAGRNGVALGGILAATADTRHRGYPPPRIPATANTARCARRDRSRVREAVGAEQHNNRPHTAPAREDEERTRLQARAQPERALSILVLARLRIVGFRRHRPGPRARSLARGCAELEMPRANGRGARKWRRVGPVCYVRTSWGFSRKRQGLCHLTPSRRWPQIPPRRASASHRTAL</sequence>
<feature type="compositionally biased region" description="Basic and acidic residues" evidence="1">
    <location>
        <begin position="192"/>
        <end position="203"/>
    </location>
</feature>
<evidence type="ECO:0000256" key="1">
    <source>
        <dbReference type="SAM" id="MobiDB-lite"/>
    </source>
</evidence>
<feature type="region of interest" description="Disordered" evidence="1">
    <location>
        <begin position="112"/>
        <end position="134"/>
    </location>
</feature>
<feature type="region of interest" description="Disordered" evidence="1">
    <location>
        <begin position="1"/>
        <end position="27"/>
    </location>
</feature>